<feature type="domain" description="DUF2169" evidence="1">
    <location>
        <begin position="24"/>
        <end position="294"/>
    </location>
</feature>
<protein>
    <submittedName>
        <fullName evidence="2">Uncharacterized protein YjbI with pentapeptide repeats</fullName>
    </submittedName>
</protein>
<proteinExistence type="predicted"/>
<dbReference type="Pfam" id="PF00805">
    <property type="entry name" value="Pentapeptide"/>
    <property type="match status" value="5"/>
</dbReference>
<organism evidence="2 3">
    <name type="scientific">Amorphus orientalis</name>
    <dbReference type="NCBI Taxonomy" id="649198"/>
    <lineage>
        <taxon>Bacteria</taxon>
        <taxon>Pseudomonadati</taxon>
        <taxon>Pseudomonadota</taxon>
        <taxon>Alphaproteobacteria</taxon>
        <taxon>Hyphomicrobiales</taxon>
        <taxon>Amorphaceae</taxon>
        <taxon>Amorphus</taxon>
    </lineage>
</organism>
<comment type="caution">
    <text evidence="2">The sequence shown here is derived from an EMBL/GenBank/DDBJ whole genome shotgun (WGS) entry which is preliminary data.</text>
</comment>
<dbReference type="Gene3D" id="2.160.20.80">
    <property type="entry name" value="E3 ubiquitin-protein ligase SopA"/>
    <property type="match status" value="2"/>
</dbReference>
<sequence>MPGYIKPMRLGVLTKCTPHEGGAIFTVTSLAFFDLLEPDYLLVEIGLWPTAADQLPPGSLLDFGTPKPNAEVIVAGSAIPPGGNPTGKLLVEARVGPISKKILAVGNRHWVRGDHGPVFTDPVPFTHIPIVPELAFGGEGFEANPVGRGIGSRGLYEAGYQAPLPNLEDPARPILTIDDTPPPAWFGPYGLDAPWRRKYMGTFDQRYMKTHFPGYPEDFDTRYFLTAPDDQQIDGYFRGDEEIYVSGMSSTHPQVHSRLPGIRGRAFVYRSSEPAGLQELTMKLDTVWVFGSVNKGLAAFRGSTWIEDIEGDDVKDVMIAYERLDEEPRSHDHYAEVYRLRKDPDEKVKYLLADYQLSPAIDPEIKEARRQRKLADFQKRMEAFSAAQEFSMRKQYEQHDLPLSLVPKIPLPPIPPVAIPTREELDRGEADFAELLDDLEEQKKFADTVLVEAEALRKDMIEKSGMDGLKGLPSLYDIVPNIQADPKYAGAFSDVSAPDIDRTAAIADLESLVADMPSLAERSEEEQAKVQAGLEQARGLLSGAAYNDPANFLADEDEQFRMARARALDLPEARPMHDARSQIRDAVERMEGAGLEGLLAESRETFEQDKIADAMERMRQSGMDPDEIDQATQRLGEAESKLSEMLPILKSDTPGEGFDRLLSEIASVSAERERPSPDEMVREFEAMFDLMEPMVIDGKRKSRLIALEAAVPQPPLSPAVARRLGDLVRTEIGLGNLAGRDLAGADLAGADLSGADLTGTLLEGANLQGANLSGVTATEAAFTGANLRGANLSGSVMEKVNFASAKLDGASFAGARIVSPNLMLASLEEVRLENADLVRWTVAKQDFCGVVLDGAKLTECTFMRCTFDRASARRAQMVKAVFIEGSAIEARFDGAEFEKCGFIKVPLDRAVFDEAQLLETGFIGEPSMQQASFAAINARKTSWFTADLSESCFLRAQMRDCNLMMSNFRHSDFRLSTLRDTLMMRADYRECDFFGANLLGAQMRKANLSFASLRKANAYGADFSLAKLTGTDLHDAHLIKTAFRAPETVD</sequence>
<evidence type="ECO:0000313" key="2">
    <source>
        <dbReference type="EMBL" id="MDQ0314285.1"/>
    </source>
</evidence>
<dbReference type="SUPFAM" id="SSF141571">
    <property type="entry name" value="Pentapeptide repeat-like"/>
    <property type="match status" value="2"/>
</dbReference>
<gene>
    <name evidence="2" type="ORF">J2S73_000722</name>
</gene>
<reference evidence="2" key="1">
    <citation type="submission" date="2023-07" db="EMBL/GenBank/DDBJ databases">
        <title>Genomic Encyclopedia of Type Strains, Phase IV (KMG-IV): sequencing the most valuable type-strain genomes for metagenomic binning, comparative biology and taxonomic classification.</title>
        <authorList>
            <person name="Goeker M."/>
        </authorList>
    </citation>
    <scope>NUCLEOTIDE SEQUENCE</scope>
    <source>
        <strain evidence="2">DSM 21202</strain>
    </source>
</reference>
<dbReference type="Pfam" id="PF09937">
    <property type="entry name" value="DUF2169"/>
    <property type="match status" value="1"/>
</dbReference>
<dbReference type="RefSeq" id="WP_306884058.1">
    <property type="nucleotide sequence ID" value="NZ_JAUSUL010000001.1"/>
</dbReference>
<dbReference type="InterPro" id="IPR001646">
    <property type="entry name" value="5peptide_repeat"/>
</dbReference>
<evidence type="ECO:0000259" key="1">
    <source>
        <dbReference type="Pfam" id="PF09937"/>
    </source>
</evidence>
<keyword evidence="3" id="KW-1185">Reference proteome</keyword>
<dbReference type="Proteomes" id="UP001229244">
    <property type="component" value="Unassembled WGS sequence"/>
</dbReference>
<dbReference type="PANTHER" id="PTHR14136">
    <property type="entry name" value="BTB_POZ DOMAIN-CONTAINING PROTEIN KCTD9"/>
    <property type="match status" value="1"/>
</dbReference>
<dbReference type="EMBL" id="JAUSUL010000001">
    <property type="protein sequence ID" value="MDQ0314285.1"/>
    <property type="molecule type" value="Genomic_DNA"/>
</dbReference>
<name>A0AAE3VLM3_9HYPH</name>
<evidence type="ECO:0000313" key="3">
    <source>
        <dbReference type="Proteomes" id="UP001229244"/>
    </source>
</evidence>
<accession>A0AAE3VLM3</accession>
<dbReference type="InterPro" id="IPR018683">
    <property type="entry name" value="DUF2169"/>
</dbReference>
<dbReference type="PANTHER" id="PTHR14136:SF17">
    <property type="entry name" value="BTB_POZ DOMAIN-CONTAINING PROTEIN KCTD9"/>
    <property type="match status" value="1"/>
</dbReference>
<dbReference type="AlphaFoldDB" id="A0AAE3VLM3"/>
<dbReference type="InterPro" id="IPR051082">
    <property type="entry name" value="Pentapeptide-BTB/POZ_domain"/>
</dbReference>